<reference evidence="2" key="1">
    <citation type="submission" date="2016-09" db="EMBL/GenBank/DDBJ databases">
        <title>Draft genome sequence of a novel species of the family Streptococcaceae isolated from flowers.</title>
        <authorList>
            <person name="Chuah L.-O."/>
            <person name="Yap K.-P."/>
            <person name="Thong K.L."/>
            <person name="Liong M.T."/>
            <person name="Ahmad R."/>
            <person name="Rusul G."/>
        </authorList>
    </citation>
    <scope>NUCLEOTIDE SEQUENCE [LARGE SCALE GENOMIC DNA]</scope>
    <source>
        <strain evidence="2">DF1</strain>
    </source>
</reference>
<dbReference type="RefSeq" id="WP_070792714.1">
    <property type="nucleotide sequence ID" value="NZ_MKIR01000023.1"/>
</dbReference>
<evidence type="ECO:0000313" key="1">
    <source>
        <dbReference type="EMBL" id="OFI48781.1"/>
    </source>
</evidence>
<keyword evidence="2" id="KW-1185">Reference proteome</keyword>
<accession>A0A1E8GKJ9</accession>
<protein>
    <submittedName>
        <fullName evidence="1">Uncharacterized protein</fullName>
    </submittedName>
</protein>
<gene>
    <name evidence="1" type="ORF">BG261_05175</name>
</gene>
<dbReference type="EMBL" id="MKIR01000023">
    <property type="protein sequence ID" value="OFI48781.1"/>
    <property type="molecule type" value="Genomic_DNA"/>
</dbReference>
<organism evidence="1 2">
    <name type="scientific">Floricoccus tropicus</name>
    <dbReference type="NCBI Taxonomy" id="1859473"/>
    <lineage>
        <taxon>Bacteria</taxon>
        <taxon>Bacillati</taxon>
        <taxon>Bacillota</taxon>
        <taxon>Bacilli</taxon>
        <taxon>Lactobacillales</taxon>
        <taxon>Streptococcaceae</taxon>
        <taxon>Floricoccus</taxon>
    </lineage>
</organism>
<name>A0A1E8GKJ9_9LACT</name>
<dbReference type="AlphaFoldDB" id="A0A1E8GKJ9"/>
<dbReference type="Proteomes" id="UP000178622">
    <property type="component" value="Unassembled WGS sequence"/>
</dbReference>
<dbReference type="OrthoDB" id="2827923at2"/>
<sequence length="256" mass="30563">MKKEILIEFIKDLLSYYDKGYLGGFIMPEDNNPKLQKNDTNNTLYFTLPMALNYQRNSFKLWEAANKTYHDPETNDVFLPEKVISMSLDDLRYKLTKYKVALQSNKQIDIWKRLCETIQEEFDGKIENMFSDNEYNILLIKEHINQNKKKYPYLSGPKIMNYWLFVLSKYTDLKFKKLENISIIPDTHIIQSSIKLGIIEDSEINKNNIRQIVAERWEELLYDTPYIPSDLHTPLWLWSRANFIDIKNKEGITYEF</sequence>
<proteinExistence type="predicted"/>
<evidence type="ECO:0000313" key="2">
    <source>
        <dbReference type="Proteomes" id="UP000178622"/>
    </source>
</evidence>
<comment type="caution">
    <text evidence="1">The sequence shown here is derived from an EMBL/GenBank/DDBJ whole genome shotgun (WGS) entry which is preliminary data.</text>
</comment>